<dbReference type="OrthoDB" id="10253408at2759"/>
<evidence type="ECO:0000256" key="6">
    <source>
        <dbReference type="SAM" id="SignalP"/>
    </source>
</evidence>
<evidence type="ECO:0000256" key="1">
    <source>
        <dbReference type="ARBA" id="ARBA00008455"/>
    </source>
</evidence>
<dbReference type="InterPro" id="IPR000668">
    <property type="entry name" value="Peptidase_C1A_C"/>
</dbReference>
<dbReference type="Pfam" id="PF08246">
    <property type="entry name" value="Inhibitor_I29"/>
    <property type="match status" value="2"/>
</dbReference>
<evidence type="ECO:0000256" key="4">
    <source>
        <dbReference type="ARBA" id="ARBA00022807"/>
    </source>
</evidence>
<dbReference type="PROSITE" id="PS00640">
    <property type="entry name" value="THIOL_PROTEASE_ASN"/>
    <property type="match status" value="1"/>
</dbReference>
<keyword evidence="10" id="KW-1185">Reference proteome</keyword>
<dbReference type="InterPro" id="IPR025661">
    <property type="entry name" value="Pept_asp_AS"/>
</dbReference>
<feature type="domain" description="Cathepsin propeptide inhibitor" evidence="8">
    <location>
        <begin position="29"/>
        <end position="88"/>
    </location>
</feature>
<feature type="domain" description="Peptidase C1A papain C-terminal" evidence="7">
    <location>
        <begin position="408"/>
        <end position="633"/>
    </location>
</feature>
<dbReference type="GO" id="GO:0006508">
    <property type="term" value="P:proteolysis"/>
    <property type="evidence" value="ECO:0007669"/>
    <property type="project" value="UniProtKB-KW"/>
</dbReference>
<reference evidence="9" key="1">
    <citation type="thesis" date="2021" institute="BYU ScholarsArchive" country="Provo, UT, USA">
        <title>Applications of and Algorithms for Genome Assembly and Genomic Analyses with an Emphasis on Marine Teleosts.</title>
        <authorList>
            <person name="Pickett B.D."/>
        </authorList>
    </citation>
    <scope>NUCLEOTIDE SEQUENCE</scope>
    <source>
        <strain evidence="9">HI-2016</strain>
    </source>
</reference>
<dbReference type="CDD" id="cd02248">
    <property type="entry name" value="Peptidase_C1A"/>
    <property type="match status" value="2"/>
</dbReference>
<name>A0A8T2P8M0_9TELE</name>
<comment type="similarity">
    <text evidence="1">Belongs to the peptidase C1 family.</text>
</comment>
<comment type="caution">
    <text evidence="9">The sequence shown here is derived from an EMBL/GenBank/DDBJ whole genome shotgun (WGS) entry which is preliminary data.</text>
</comment>
<keyword evidence="5" id="KW-1015">Disulfide bond</keyword>
<dbReference type="Pfam" id="PF00112">
    <property type="entry name" value="Peptidase_C1"/>
    <property type="match status" value="2"/>
</dbReference>
<evidence type="ECO:0000259" key="8">
    <source>
        <dbReference type="SMART" id="SM00848"/>
    </source>
</evidence>
<keyword evidence="6" id="KW-0732">Signal</keyword>
<evidence type="ECO:0000256" key="5">
    <source>
        <dbReference type="ARBA" id="ARBA00023157"/>
    </source>
</evidence>
<evidence type="ECO:0000313" key="10">
    <source>
        <dbReference type="Proteomes" id="UP000824540"/>
    </source>
</evidence>
<dbReference type="Proteomes" id="UP000824540">
    <property type="component" value="Unassembled WGS sequence"/>
</dbReference>
<gene>
    <name evidence="9" type="ORF">JZ751_009517</name>
</gene>
<dbReference type="PANTHER" id="PTHR12411">
    <property type="entry name" value="CYSTEINE PROTEASE FAMILY C1-RELATED"/>
    <property type="match status" value="1"/>
</dbReference>
<dbReference type="EMBL" id="JAFBMS010000018">
    <property type="protein sequence ID" value="KAG9344977.1"/>
    <property type="molecule type" value="Genomic_DNA"/>
</dbReference>
<proteinExistence type="inferred from homology"/>
<evidence type="ECO:0008006" key="11">
    <source>
        <dbReference type="Google" id="ProtNLM"/>
    </source>
</evidence>
<dbReference type="SMART" id="SM00848">
    <property type="entry name" value="Inhibitor_I29"/>
    <property type="match status" value="2"/>
</dbReference>
<dbReference type="Gene3D" id="3.90.70.10">
    <property type="entry name" value="Cysteine proteinases"/>
    <property type="match status" value="2"/>
</dbReference>
<feature type="domain" description="Cathepsin propeptide inhibitor" evidence="8">
    <location>
        <begin position="334"/>
        <end position="381"/>
    </location>
</feature>
<dbReference type="InterPro" id="IPR039417">
    <property type="entry name" value="Peptidase_C1A_papain-like"/>
</dbReference>
<feature type="signal peptide" evidence="6">
    <location>
        <begin position="1"/>
        <end position="20"/>
    </location>
</feature>
<organism evidence="9 10">
    <name type="scientific">Albula glossodonta</name>
    <name type="common">roundjaw bonefish</name>
    <dbReference type="NCBI Taxonomy" id="121402"/>
    <lineage>
        <taxon>Eukaryota</taxon>
        <taxon>Metazoa</taxon>
        <taxon>Chordata</taxon>
        <taxon>Craniata</taxon>
        <taxon>Vertebrata</taxon>
        <taxon>Euteleostomi</taxon>
        <taxon>Actinopterygii</taxon>
        <taxon>Neopterygii</taxon>
        <taxon>Teleostei</taxon>
        <taxon>Albuliformes</taxon>
        <taxon>Albulidae</taxon>
        <taxon>Albula</taxon>
    </lineage>
</organism>
<dbReference type="GO" id="GO:0008234">
    <property type="term" value="F:cysteine-type peptidase activity"/>
    <property type="evidence" value="ECO:0007669"/>
    <property type="project" value="UniProtKB-KW"/>
</dbReference>
<feature type="chain" id="PRO_5035815895" description="Cathepsin L" evidence="6">
    <location>
        <begin position="21"/>
        <end position="634"/>
    </location>
</feature>
<dbReference type="InterPro" id="IPR025660">
    <property type="entry name" value="Pept_his_AS"/>
</dbReference>
<keyword evidence="2" id="KW-0645">Protease</keyword>
<dbReference type="FunFam" id="3.90.70.10:FF:000006">
    <property type="entry name" value="Cathepsin S"/>
    <property type="match status" value="2"/>
</dbReference>
<dbReference type="InterPro" id="IPR013201">
    <property type="entry name" value="Prot_inhib_I29"/>
</dbReference>
<evidence type="ECO:0000259" key="7">
    <source>
        <dbReference type="SMART" id="SM00645"/>
    </source>
</evidence>
<dbReference type="PROSITE" id="PS00639">
    <property type="entry name" value="THIOL_PROTEASE_HIS"/>
    <property type="match status" value="1"/>
</dbReference>
<keyword evidence="3" id="KW-0378">Hydrolase</keyword>
<dbReference type="AlphaFoldDB" id="A0A8T2P8M0"/>
<protein>
    <recommendedName>
        <fullName evidence="11">Cathepsin L</fullName>
    </recommendedName>
</protein>
<feature type="domain" description="Peptidase C1A papain C-terminal" evidence="7">
    <location>
        <begin position="115"/>
        <end position="319"/>
    </location>
</feature>
<evidence type="ECO:0000313" key="9">
    <source>
        <dbReference type="EMBL" id="KAG9344977.1"/>
    </source>
</evidence>
<dbReference type="SMART" id="SM00645">
    <property type="entry name" value="Pept_C1"/>
    <property type="match status" value="2"/>
</dbReference>
<dbReference type="PRINTS" id="PR00705">
    <property type="entry name" value="PAPAIN"/>
</dbReference>
<accession>A0A8T2P8M0</accession>
<sequence>MERRVAVLIVFAVGVSSLHAVDHTLDSVWENWKSLHGKEYTQDSEGKRRMIWEENHRFINQHNQEEAQGKHSYKLGMNQFGDLTNQEFREKMLGFDLNLVRDSSIPVWNGSVRQAPKEVDWRKKGYVTPVKNQNPQGRECGSCWAFSSTGALEGQMFRKTRQLVSLSEQNLVDCSKRYGNKGCKGGLMSKAFQYIKDNGGLASERSYPYEAQDNKPCRYKSNQRAAYCKGYQQLQPGDEMALRDAVVVVGPVSISLNASLKTFQYYRSGIYFDVACSNDPDHAMLAVGYGESKYEQPSKFWILKNSTQCHFLPYTVFTLTIIHSTAIQSPIRPDKDSEGKRRMIWEENHRFINQHNQEEAQGKHSYKLGMNHFGDLTDQEFQKMMLGFDVSLVKVSSLSEWNGTVPNPPKQVDWREKGYVTKVKDQSTCNSCWAFSSTGALEGQMFKKTGKLVSLSEQNLIDCSRSNGNNGCYGGSVLNAFQYIKDNGIASEQSYPYSAKDGQPCRYSSNQKAAHCEGFEVLPTGNEKRLRDGLATIGPISVVVNAQLKSFRHYISGIYGDINCTSHTNHAVLAVGYGESVNEIETNNISNHPTKFWILKNSWGSEWGENGYMRLAREHGNLCGITNYSVYPVV</sequence>
<keyword evidence="4" id="KW-0788">Thiol protease</keyword>
<evidence type="ECO:0000256" key="2">
    <source>
        <dbReference type="ARBA" id="ARBA00022670"/>
    </source>
</evidence>
<dbReference type="SUPFAM" id="SSF54001">
    <property type="entry name" value="Cysteine proteinases"/>
    <property type="match status" value="2"/>
</dbReference>
<dbReference type="InterPro" id="IPR038765">
    <property type="entry name" value="Papain-like_cys_pep_sf"/>
</dbReference>
<evidence type="ECO:0000256" key="3">
    <source>
        <dbReference type="ARBA" id="ARBA00022801"/>
    </source>
</evidence>
<dbReference type="InterPro" id="IPR013128">
    <property type="entry name" value="Peptidase_C1A"/>
</dbReference>